<dbReference type="OrthoDB" id="9790194at2"/>
<feature type="disulfide bond" description="Redox-active" evidence="4">
    <location>
        <begin position="83"/>
        <end position="87"/>
    </location>
</feature>
<feature type="binding site" evidence="3">
    <location>
        <position position="175"/>
    </location>
    <ligand>
        <name>Cu cation</name>
        <dbReference type="ChEBI" id="CHEBI:23378"/>
    </ligand>
</feature>
<dbReference type="EMBL" id="FMWD01000001">
    <property type="protein sequence ID" value="SCZ50009.1"/>
    <property type="molecule type" value="Genomic_DNA"/>
</dbReference>
<evidence type="ECO:0000256" key="1">
    <source>
        <dbReference type="ARBA" id="ARBA00010996"/>
    </source>
</evidence>
<evidence type="ECO:0000256" key="5">
    <source>
        <dbReference type="SAM" id="Phobius"/>
    </source>
</evidence>
<protein>
    <submittedName>
        <fullName evidence="7">Protein SCO1/2</fullName>
    </submittedName>
</protein>
<evidence type="ECO:0000256" key="3">
    <source>
        <dbReference type="PIRSR" id="PIRSR603782-1"/>
    </source>
</evidence>
<dbReference type="Pfam" id="PF02630">
    <property type="entry name" value="SCO1-SenC"/>
    <property type="match status" value="1"/>
</dbReference>
<dbReference type="STRING" id="415747.SAMN03097708_00316"/>
<dbReference type="SUPFAM" id="SSF52833">
    <property type="entry name" value="Thioredoxin-like"/>
    <property type="match status" value="1"/>
</dbReference>
<evidence type="ECO:0000256" key="2">
    <source>
        <dbReference type="ARBA" id="ARBA00023008"/>
    </source>
</evidence>
<evidence type="ECO:0000313" key="7">
    <source>
        <dbReference type="EMBL" id="SCZ50009.1"/>
    </source>
</evidence>
<dbReference type="InterPro" id="IPR036249">
    <property type="entry name" value="Thioredoxin-like_sf"/>
</dbReference>
<proteinExistence type="inferred from homology"/>
<feature type="transmembrane region" description="Helical" evidence="5">
    <location>
        <begin position="7"/>
        <end position="28"/>
    </location>
</feature>
<dbReference type="InterPro" id="IPR013766">
    <property type="entry name" value="Thioredoxin_domain"/>
</dbReference>
<dbReference type="PANTHER" id="PTHR12151">
    <property type="entry name" value="ELECTRON TRANSPORT PROTIN SCO1/SENC FAMILY MEMBER"/>
    <property type="match status" value="1"/>
</dbReference>
<name>A0A1G5PLS5_9GAMM</name>
<dbReference type="RefSeq" id="WP_092991897.1">
    <property type="nucleotide sequence ID" value="NZ_FMWD01000001.1"/>
</dbReference>
<comment type="similarity">
    <text evidence="1">Belongs to the SCO1/2 family.</text>
</comment>
<dbReference type="InterPro" id="IPR003782">
    <property type="entry name" value="SCO1/SenC"/>
</dbReference>
<keyword evidence="2 3" id="KW-0186">Copper</keyword>
<organism evidence="7 8">
    <name type="scientific">Thiohalomonas denitrificans</name>
    <dbReference type="NCBI Taxonomy" id="415747"/>
    <lineage>
        <taxon>Bacteria</taxon>
        <taxon>Pseudomonadati</taxon>
        <taxon>Pseudomonadota</taxon>
        <taxon>Gammaproteobacteria</taxon>
        <taxon>Thiohalomonadales</taxon>
        <taxon>Thiohalomonadaceae</taxon>
        <taxon>Thiohalomonas</taxon>
    </lineage>
</organism>
<dbReference type="GO" id="GO:0046872">
    <property type="term" value="F:metal ion binding"/>
    <property type="evidence" value="ECO:0007669"/>
    <property type="project" value="UniProtKB-KW"/>
</dbReference>
<accession>A0A1G5PLS5</accession>
<gene>
    <name evidence="7" type="ORF">SAMN03097708_00316</name>
</gene>
<dbReference type="FunFam" id="3.40.30.10:FF:000013">
    <property type="entry name" value="Blast:Protein SCO1 homolog, mitochondrial"/>
    <property type="match status" value="1"/>
</dbReference>
<feature type="domain" description="Thioredoxin" evidence="6">
    <location>
        <begin position="45"/>
        <end position="210"/>
    </location>
</feature>
<evidence type="ECO:0000313" key="8">
    <source>
        <dbReference type="Proteomes" id="UP000199648"/>
    </source>
</evidence>
<keyword evidence="5" id="KW-1133">Transmembrane helix</keyword>
<reference evidence="7 8" key="1">
    <citation type="submission" date="2016-10" db="EMBL/GenBank/DDBJ databases">
        <authorList>
            <person name="de Groot N.N."/>
        </authorList>
    </citation>
    <scope>NUCLEOTIDE SEQUENCE [LARGE SCALE GENOMIC DNA]</scope>
    <source>
        <strain evidence="7 8">HLD2</strain>
    </source>
</reference>
<keyword evidence="8" id="KW-1185">Reference proteome</keyword>
<keyword evidence="5" id="KW-0472">Membrane</keyword>
<dbReference type="Proteomes" id="UP000199648">
    <property type="component" value="Unassembled WGS sequence"/>
</dbReference>
<keyword evidence="4" id="KW-1015">Disulfide bond</keyword>
<feature type="binding site" evidence="3">
    <location>
        <position position="87"/>
    </location>
    <ligand>
        <name>Cu cation</name>
        <dbReference type="ChEBI" id="CHEBI:23378"/>
    </ligand>
</feature>
<sequence>MNTNHQLLKTGAIAAALLVMIAIGLLMLRGEAEAPPPPELRNALYPEPRGLGEFTLIGSDGEPFGPANLEGQWSLMFFGYTHCPDICPTALLTLNQFYQGLEAHPEAMANTRIVFISVDPKRDTPEHLNQYVDFFHKDFLAATGERDQLDRLVEATGAVYMFEGDTSGDDYIVNHSAAISLVDPRGRLYGRFPPPHDAGEMVQTFLQIRRHYGDFSDSE</sequence>
<evidence type="ECO:0000259" key="6">
    <source>
        <dbReference type="PROSITE" id="PS51352"/>
    </source>
</evidence>
<evidence type="ECO:0000256" key="4">
    <source>
        <dbReference type="PIRSR" id="PIRSR603782-2"/>
    </source>
</evidence>
<dbReference type="Gene3D" id="3.40.30.10">
    <property type="entry name" value="Glutaredoxin"/>
    <property type="match status" value="1"/>
</dbReference>
<dbReference type="AlphaFoldDB" id="A0A1G5PLS5"/>
<dbReference type="PANTHER" id="PTHR12151:SF25">
    <property type="entry name" value="LINALOOL DEHYDRATASE_ISOMERASE DOMAIN-CONTAINING PROTEIN"/>
    <property type="match status" value="1"/>
</dbReference>
<dbReference type="PROSITE" id="PS51352">
    <property type="entry name" value="THIOREDOXIN_2"/>
    <property type="match status" value="1"/>
</dbReference>
<feature type="binding site" evidence="3">
    <location>
        <position position="83"/>
    </location>
    <ligand>
        <name>Cu cation</name>
        <dbReference type="ChEBI" id="CHEBI:23378"/>
    </ligand>
</feature>
<keyword evidence="3" id="KW-0479">Metal-binding</keyword>
<dbReference type="CDD" id="cd02968">
    <property type="entry name" value="SCO"/>
    <property type="match status" value="1"/>
</dbReference>
<keyword evidence="5" id="KW-0812">Transmembrane</keyword>